<keyword evidence="1" id="KW-0472">Membrane</keyword>
<dbReference type="Proteomes" id="UP000001879">
    <property type="component" value="Chromosome"/>
</dbReference>
<gene>
    <name evidence="2" type="ordered locus">Nmag_1881</name>
    <name evidence="3" type="ORF">C500_10960</name>
</gene>
<protein>
    <submittedName>
        <fullName evidence="2">Uncharacterized protein</fullName>
    </submittedName>
</protein>
<evidence type="ECO:0000256" key="1">
    <source>
        <dbReference type="SAM" id="Phobius"/>
    </source>
</evidence>
<evidence type="ECO:0000313" key="3">
    <source>
        <dbReference type="EMBL" id="ELY29232.1"/>
    </source>
</evidence>
<sequence>MMSPLILLYTILFIFLFLIIRREYARGSDKYEICGWVMVAGSFFFLFVTTTDMHVPILSRVQEVTVYGLIAIQGVAAWMFLWLSNTSKF</sequence>
<reference evidence="2 4" key="2">
    <citation type="journal article" date="2012" name="BMC Genomics">
        <title>A comparative genomics perspective on the genetic content of the alkaliphilic haloarchaeon Natrialba magadii ATCC 43099T.</title>
        <authorList>
            <person name="Siddaramappa S."/>
            <person name="Challacombe J.F."/>
            <person name="Decastro R.E."/>
            <person name="Pfeiffer F."/>
            <person name="Sastre D.E."/>
            <person name="Gimenez M.I."/>
            <person name="Paggi R.A."/>
            <person name="Detter J.C."/>
            <person name="Davenport K.W."/>
            <person name="Goodwin L.A."/>
            <person name="Kyrpides N."/>
            <person name="Tapia R."/>
            <person name="Pitluck S."/>
            <person name="Lucas S."/>
            <person name="Woyke T."/>
            <person name="Maupin-Furlow J.A."/>
        </authorList>
    </citation>
    <scope>NUCLEOTIDE SEQUENCE [LARGE SCALE GENOMIC DNA]</scope>
    <source>
        <strain evidence="2">ATCC 43099</strain>
        <strain evidence="4">ATCC 43099 / DSM 3394 / CCM 3739 / CIP 104546 / IAM 13178 / JCM 8861 / NBRC 102185 / NCIMB 2190 / MS3</strain>
    </source>
</reference>
<dbReference type="Proteomes" id="UP000011543">
    <property type="component" value="Unassembled WGS sequence"/>
</dbReference>
<dbReference type="STRING" id="547559.Nmag_1881"/>
<keyword evidence="1" id="KW-1133">Transmembrane helix</keyword>
<evidence type="ECO:0000313" key="5">
    <source>
        <dbReference type="Proteomes" id="UP000011543"/>
    </source>
</evidence>
<name>D3SV46_NATMM</name>
<accession>D3SV46</accession>
<feature type="transmembrane region" description="Helical" evidence="1">
    <location>
        <begin position="64"/>
        <end position="83"/>
    </location>
</feature>
<organism evidence="2 4">
    <name type="scientific">Natrialba magadii (strain ATCC 43099 / DSM 3394 / CCM 3739 / CIP 104546 / IAM 13178 / JCM 8861 / NBRC 102185 / NCIMB 2190 / MS3)</name>
    <name type="common">Natronobacterium magadii</name>
    <dbReference type="NCBI Taxonomy" id="547559"/>
    <lineage>
        <taxon>Archaea</taxon>
        <taxon>Methanobacteriati</taxon>
        <taxon>Methanobacteriota</taxon>
        <taxon>Stenosarchaea group</taxon>
        <taxon>Halobacteria</taxon>
        <taxon>Halobacteriales</taxon>
        <taxon>Natrialbaceae</taxon>
        <taxon>Natrialba</taxon>
    </lineage>
</organism>
<feature type="transmembrane region" description="Helical" evidence="1">
    <location>
        <begin position="36"/>
        <end position="58"/>
    </location>
</feature>
<dbReference type="HOGENOM" id="CLU_2447743_0_0_2"/>
<dbReference type="EMBL" id="AOHS01000037">
    <property type="protein sequence ID" value="ELY29232.1"/>
    <property type="molecule type" value="Genomic_DNA"/>
</dbReference>
<dbReference type="AlphaFoldDB" id="D3SV46"/>
<proteinExistence type="predicted"/>
<dbReference type="KEGG" id="nmg:Nmag_1881"/>
<feature type="transmembrane region" description="Helical" evidence="1">
    <location>
        <begin position="6"/>
        <end position="24"/>
    </location>
</feature>
<dbReference type="EMBL" id="CP001932">
    <property type="protein sequence ID" value="ADD05454.1"/>
    <property type="molecule type" value="Genomic_DNA"/>
</dbReference>
<reference evidence="4" key="1">
    <citation type="submission" date="2010-02" db="EMBL/GenBank/DDBJ databases">
        <title>Complete sequence of chromosome of Natrialba magadii ATCC 43099.</title>
        <authorList>
            <consortium name="US DOE Joint Genome Institute"/>
            <person name="Lucas S."/>
            <person name="Copeland A."/>
            <person name="Lapidus A."/>
            <person name="Cheng J.-F."/>
            <person name="Bruce D."/>
            <person name="Goodwin L."/>
            <person name="Pitluck S."/>
            <person name="Davenport K."/>
            <person name="Saunders E."/>
            <person name="Detter J.C."/>
            <person name="Han C."/>
            <person name="Tapia R."/>
            <person name="Land M."/>
            <person name="Hauser L."/>
            <person name="Kyrpides N."/>
            <person name="Mikhailova N."/>
            <person name="De Castro R.E."/>
            <person name="Maupin-Furlow J.A."/>
            <person name="Woyke T."/>
        </authorList>
    </citation>
    <scope>NUCLEOTIDE SEQUENCE [LARGE SCALE GENOMIC DNA]</scope>
    <source>
        <strain evidence="4">ATCC 43099 / DSM 3394 / CCM 3739 / CIP 104546 / IAM 13178 / JCM 8861 / NBRC 102185 / NCIMB 2190 / MS3</strain>
    </source>
</reference>
<evidence type="ECO:0000313" key="4">
    <source>
        <dbReference type="Proteomes" id="UP000001879"/>
    </source>
</evidence>
<keyword evidence="1" id="KW-0812">Transmembrane</keyword>
<keyword evidence="4" id="KW-1185">Reference proteome</keyword>
<reference evidence="2" key="4">
    <citation type="submission" date="2016-09" db="EMBL/GenBank/DDBJ databases">
        <authorList>
            <person name="Pfeiffer F."/>
        </authorList>
    </citation>
    <scope>NUCLEOTIDE SEQUENCE</scope>
    <source>
        <strain evidence="2">ATCC 43099</strain>
    </source>
</reference>
<dbReference type="PaxDb" id="547559-Nmag_1881"/>
<evidence type="ECO:0000313" key="2">
    <source>
        <dbReference type="EMBL" id="ADD05454.1"/>
    </source>
</evidence>
<reference evidence="3 5" key="3">
    <citation type="journal article" date="2014" name="PLoS Genet.">
        <title>Phylogenetically driven sequencing of extremely halophilic archaea reveals strategies for static and dynamic osmo-response.</title>
        <authorList>
            <person name="Becker E.A."/>
            <person name="Seitzer P.M."/>
            <person name="Tritt A."/>
            <person name="Larsen D."/>
            <person name="Krusor M."/>
            <person name="Yao A.I."/>
            <person name="Wu D."/>
            <person name="Madern D."/>
            <person name="Eisen J.A."/>
            <person name="Darling A.E."/>
            <person name="Facciotti M.T."/>
        </authorList>
    </citation>
    <scope>NUCLEOTIDE SEQUENCE [LARGE SCALE GENOMIC DNA]</scope>
    <source>
        <strain evidence="5">ATCC 43099 / DSM 3394 / CCM 3739 / CIP 104546 / IAM 13178 / JCM 8861 / NBRC 102185 / NCIMB 2190 / MS3</strain>
        <strain evidence="3">MS-3</strain>
    </source>
</reference>